<comment type="caution">
    <text evidence="1">The sequence shown here is derived from an EMBL/GenBank/DDBJ whole genome shotgun (WGS) entry which is preliminary data.</text>
</comment>
<protein>
    <submittedName>
        <fullName evidence="1">2640_t:CDS:1</fullName>
    </submittedName>
</protein>
<evidence type="ECO:0000313" key="1">
    <source>
        <dbReference type="EMBL" id="CAG8590469.1"/>
    </source>
</evidence>
<dbReference type="AlphaFoldDB" id="A0A9N9G9D2"/>
<evidence type="ECO:0000313" key="2">
    <source>
        <dbReference type="Proteomes" id="UP000789508"/>
    </source>
</evidence>
<proteinExistence type="predicted"/>
<accession>A0A9N9G9D2</accession>
<keyword evidence="2" id="KW-1185">Reference proteome</keyword>
<organism evidence="1 2">
    <name type="scientific">Ambispora leptoticha</name>
    <dbReference type="NCBI Taxonomy" id="144679"/>
    <lineage>
        <taxon>Eukaryota</taxon>
        <taxon>Fungi</taxon>
        <taxon>Fungi incertae sedis</taxon>
        <taxon>Mucoromycota</taxon>
        <taxon>Glomeromycotina</taxon>
        <taxon>Glomeromycetes</taxon>
        <taxon>Archaeosporales</taxon>
        <taxon>Ambisporaceae</taxon>
        <taxon>Ambispora</taxon>
    </lineage>
</organism>
<sequence length="79" mass="8707">MNASLTSADDYVPTQDVFDSFINGFVPICVVFLGTLRGKQLDIEPHLPANKNEGHSESKQSKKVITLKTALDTLDFILI</sequence>
<gene>
    <name evidence="1" type="ORF">ALEPTO_LOCUS7680</name>
</gene>
<dbReference type="Proteomes" id="UP000789508">
    <property type="component" value="Unassembled WGS sequence"/>
</dbReference>
<dbReference type="OrthoDB" id="2355644at2759"/>
<reference evidence="1" key="1">
    <citation type="submission" date="2021-06" db="EMBL/GenBank/DDBJ databases">
        <authorList>
            <person name="Kallberg Y."/>
            <person name="Tangrot J."/>
            <person name="Rosling A."/>
        </authorList>
    </citation>
    <scope>NUCLEOTIDE SEQUENCE</scope>
    <source>
        <strain evidence="1">FL130A</strain>
    </source>
</reference>
<feature type="non-terminal residue" evidence="1">
    <location>
        <position position="79"/>
    </location>
</feature>
<name>A0A9N9G9D2_9GLOM</name>
<dbReference type="Pfam" id="PF20480">
    <property type="entry name" value="DUF6720"/>
    <property type="match status" value="1"/>
</dbReference>
<dbReference type="EMBL" id="CAJVPS010003519">
    <property type="protein sequence ID" value="CAG8590469.1"/>
    <property type="molecule type" value="Genomic_DNA"/>
</dbReference>
<dbReference type="InterPro" id="IPR046566">
    <property type="entry name" value="DUF6720"/>
</dbReference>